<comment type="subcellular location">
    <subcellularLocation>
        <location evidence="1">Membrane</location>
        <topology evidence="1">Multi-pass membrane protein</topology>
    </subcellularLocation>
</comment>
<dbReference type="EMBL" id="ML004437">
    <property type="protein sequence ID" value="RKP31817.1"/>
    <property type="molecule type" value="Genomic_DNA"/>
</dbReference>
<keyword evidence="4 7" id="KW-0812">Transmembrane</keyword>
<evidence type="ECO:0000256" key="1">
    <source>
        <dbReference type="ARBA" id="ARBA00004141"/>
    </source>
</evidence>
<feature type="transmembrane region" description="Helical" evidence="7">
    <location>
        <begin position="623"/>
        <end position="642"/>
    </location>
</feature>
<comment type="similarity">
    <text evidence="2">Belongs to the CSC1 (TC 1.A.17) family.</text>
</comment>
<evidence type="ECO:0000313" key="11">
    <source>
        <dbReference type="EMBL" id="RKP31817.1"/>
    </source>
</evidence>
<dbReference type="InterPro" id="IPR027815">
    <property type="entry name" value="CSC1/OSCA1-like_cyt"/>
</dbReference>
<sequence>MLGFASAIELQNYSVSYSFVSYFIEPTKIESFLKNTQAGAAHATYGADIGVLVKHLMTSFILCVVQLLLFCCLRRVLKKFYQPRKVIEDLGGGPDPEGLFNWIFPLWRRKSKDYLDLGLDAYFFLRFIRFLLLFFIISGFVNLSVLIPVNATSSNDTANGLDKFSIFNVSRREADRLNFHFVCSVFTIALFEMMIRREFKYIADVRQKHMNSSLHRSKVSSRVILLGNVPEEYRSIAALNQLFSQFPGGLEHIWLLDEYHKYERHNLYANEAVLEMESFLTALLSSDKTLLDGDIPKQPVMERVMKKLFYPPIILPIKLKPISKQATYVRIPGIFRMFMLQKRVSLVSWSLHTLEISAIALEERIAKLSTGDYEKMDKAFLMFKTQESAYMAHQTLLSPEYGKMDDSLVEVDRNDIIWHNLMRKTGVMSIMVNHIINGMIIILTCLYVVPVSLITLVSQIPLLTQLLPFMGFLKKLPREVGSILSSFLPTLMLSFLTDVQLTVFRILLLMKGHCTGAEIELDLQLWYFVFVFVQQFLVVSVLTSLVVVFVNVVEKPASIPILLAENIPMSAIFFFKFLSVKAFALCGSNFVRLRSLLRWVVITKWVDRTPRQASIRTKQLMRIQWGAVYASFSVYAAIGIIYSTIAPFVSLFMIFLLILFMLYYKHALRYMYSRENSSETNGRLYPRALFQLYTGIYCLEFCMIGILLSLRNVQGEHTMKLHALVVAFVFGLSVSSNVVGYTRFQKLFTLIPQIRENSDDLDEKNLDERISMNLKEQSLLYLHPCYQYQKPTIWLPDNGNEDSEQLILILREYTNAVAGGSTKGNAAADANS</sequence>
<dbReference type="Pfam" id="PF13967">
    <property type="entry name" value="RSN1_TM"/>
    <property type="match status" value="1"/>
</dbReference>
<dbReference type="PANTHER" id="PTHR13018:SF20">
    <property type="entry name" value="SPORULATION-SPECIFIC PROTEIN 75"/>
    <property type="match status" value="1"/>
</dbReference>
<dbReference type="InterPro" id="IPR045122">
    <property type="entry name" value="Csc1-like"/>
</dbReference>
<dbReference type="GO" id="GO:0005227">
    <property type="term" value="F:calcium-activated cation channel activity"/>
    <property type="evidence" value="ECO:0007669"/>
    <property type="project" value="InterPro"/>
</dbReference>
<feature type="transmembrane region" description="Helical" evidence="7">
    <location>
        <begin position="721"/>
        <end position="741"/>
    </location>
</feature>
<evidence type="ECO:0000256" key="2">
    <source>
        <dbReference type="ARBA" id="ARBA00007779"/>
    </source>
</evidence>
<evidence type="ECO:0000256" key="7">
    <source>
        <dbReference type="SAM" id="Phobius"/>
    </source>
</evidence>
<feature type="domain" description="CSC1/OSCA1-like 7TM region" evidence="8">
    <location>
        <begin position="435"/>
        <end position="706"/>
    </location>
</feature>
<dbReference type="AlphaFoldDB" id="A0A4P9ZFJ6"/>
<dbReference type="Pfam" id="PF14703">
    <property type="entry name" value="PHM7_cyt"/>
    <property type="match status" value="1"/>
</dbReference>
<feature type="transmembrane region" description="Helical" evidence="7">
    <location>
        <begin position="570"/>
        <end position="591"/>
    </location>
</feature>
<feature type="domain" description="CSC1/OSCA1-like cytosolic" evidence="10">
    <location>
        <begin position="221"/>
        <end position="420"/>
    </location>
</feature>
<feature type="transmembrane region" description="Helical" evidence="7">
    <location>
        <begin position="525"/>
        <end position="550"/>
    </location>
</feature>
<evidence type="ECO:0000259" key="8">
    <source>
        <dbReference type="Pfam" id="PF02714"/>
    </source>
</evidence>
<feature type="transmembrane region" description="Helical" evidence="7">
    <location>
        <begin position="177"/>
        <end position="195"/>
    </location>
</feature>
<dbReference type="PANTHER" id="PTHR13018">
    <property type="entry name" value="PROBABLE MEMBRANE PROTEIN DUF221-RELATED"/>
    <property type="match status" value="1"/>
</dbReference>
<evidence type="ECO:0000256" key="6">
    <source>
        <dbReference type="ARBA" id="ARBA00023136"/>
    </source>
</evidence>
<feature type="transmembrane region" description="Helical" evidence="7">
    <location>
        <begin position="688"/>
        <end position="709"/>
    </location>
</feature>
<dbReference type="InterPro" id="IPR032880">
    <property type="entry name" value="CSC1/OSCA1-like_N"/>
</dbReference>
<evidence type="ECO:0000256" key="5">
    <source>
        <dbReference type="ARBA" id="ARBA00022989"/>
    </source>
</evidence>
<reference evidence="12" key="1">
    <citation type="journal article" date="2018" name="Nat. Microbiol.">
        <title>Leveraging single-cell genomics to expand the fungal tree of life.</title>
        <authorList>
            <person name="Ahrendt S.R."/>
            <person name="Quandt C.A."/>
            <person name="Ciobanu D."/>
            <person name="Clum A."/>
            <person name="Salamov A."/>
            <person name="Andreopoulos B."/>
            <person name="Cheng J.F."/>
            <person name="Woyke T."/>
            <person name="Pelin A."/>
            <person name="Henrissat B."/>
            <person name="Reynolds N.K."/>
            <person name="Benny G.L."/>
            <person name="Smith M.E."/>
            <person name="James T.Y."/>
            <person name="Grigoriev I.V."/>
        </authorList>
    </citation>
    <scope>NUCLEOTIDE SEQUENCE [LARGE SCALE GENOMIC DNA]</scope>
    <source>
        <strain evidence="12">Baker2002</strain>
    </source>
</reference>
<evidence type="ECO:0000256" key="3">
    <source>
        <dbReference type="ARBA" id="ARBA00022448"/>
    </source>
</evidence>
<feature type="domain" description="CSC1/OSCA1-like N-terminal transmembrane" evidence="9">
    <location>
        <begin position="52"/>
        <end position="198"/>
    </location>
</feature>
<proteinExistence type="inferred from homology"/>
<keyword evidence="3" id="KW-0813">Transport</keyword>
<protein>
    <submittedName>
        <fullName evidence="11">DUF221-domain-containing protein</fullName>
    </submittedName>
</protein>
<keyword evidence="12" id="KW-1185">Reference proteome</keyword>
<feature type="transmembrane region" description="Helical" evidence="7">
    <location>
        <begin position="56"/>
        <end position="77"/>
    </location>
</feature>
<keyword evidence="5 7" id="KW-1133">Transmembrane helix</keyword>
<feature type="transmembrane region" description="Helical" evidence="7">
    <location>
        <begin position="480"/>
        <end position="504"/>
    </location>
</feature>
<feature type="transmembrane region" description="Helical" evidence="7">
    <location>
        <begin position="438"/>
        <end position="460"/>
    </location>
</feature>
<evidence type="ECO:0000256" key="4">
    <source>
        <dbReference type="ARBA" id="ARBA00022692"/>
    </source>
</evidence>
<dbReference type="Proteomes" id="UP000268321">
    <property type="component" value="Unassembled WGS sequence"/>
</dbReference>
<dbReference type="Pfam" id="PF02714">
    <property type="entry name" value="RSN1_7TM"/>
    <property type="match status" value="1"/>
</dbReference>
<dbReference type="OrthoDB" id="1076608at2759"/>
<evidence type="ECO:0000313" key="12">
    <source>
        <dbReference type="Proteomes" id="UP000268321"/>
    </source>
</evidence>
<evidence type="ECO:0000259" key="10">
    <source>
        <dbReference type="Pfam" id="PF14703"/>
    </source>
</evidence>
<name>A0A4P9ZFJ6_9ASCO</name>
<gene>
    <name evidence="11" type="ORF">METBISCDRAFT_13307</name>
</gene>
<organism evidence="11 12">
    <name type="scientific">Metschnikowia bicuspidata</name>
    <dbReference type="NCBI Taxonomy" id="27322"/>
    <lineage>
        <taxon>Eukaryota</taxon>
        <taxon>Fungi</taxon>
        <taxon>Dikarya</taxon>
        <taxon>Ascomycota</taxon>
        <taxon>Saccharomycotina</taxon>
        <taxon>Pichiomycetes</taxon>
        <taxon>Metschnikowiaceae</taxon>
        <taxon>Metschnikowia</taxon>
    </lineage>
</organism>
<dbReference type="InterPro" id="IPR003864">
    <property type="entry name" value="CSC1/OSCA1-like_7TM"/>
</dbReference>
<evidence type="ECO:0000259" key="9">
    <source>
        <dbReference type="Pfam" id="PF13967"/>
    </source>
</evidence>
<keyword evidence="6 7" id="KW-0472">Membrane</keyword>
<dbReference type="GO" id="GO:0005886">
    <property type="term" value="C:plasma membrane"/>
    <property type="evidence" value="ECO:0007669"/>
    <property type="project" value="TreeGrafter"/>
</dbReference>
<feature type="transmembrane region" description="Helical" evidence="7">
    <location>
        <begin position="648"/>
        <end position="667"/>
    </location>
</feature>
<feature type="transmembrane region" description="Helical" evidence="7">
    <location>
        <begin position="127"/>
        <end position="147"/>
    </location>
</feature>
<accession>A0A4P9ZFJ6</accession>